<accession>G4D6S6</accession>
<dbReference type="Proteomes" id="UP000003422">
    <property type="component" value="Unassembled WGS sequence"/>
</dbReference>
<proteinExistence type="predicted"/>
<dbReference type="EMBL" id="AGBB01000214">
    <property type="protein sequence ID" value="EGY76397.1"/>
    <property type="molecule type" value="Genomic_DNA"/>
</dbReference>
<keyword evidence="2" id="KW-1185">Reference proteome</keyword>
<reference evidence="1 2" key="1">
    <citation type="submission" date="2011-06" db="EMBL/GenBank/DDBJ databases">
        <authorList>
            <person name="Muzny D."/>
            <person name="Qin X."/>
            <person name="Deng J."/>
            <person name="Jiang H."/>
            <person name="Liu Y."/>
            <person name="Qu J."/>
            <person name="Song X.-Z."/>
            <person name="Zhang L."/>
            <person name="Thornton R."/>
            <person name="Coyle M."/>
            <person name="Francisco L."/>
            <person name="Jackson L."/>
            <person name="Javaid M."/>
            <person name="Korchina V."/>
            <person name="Kovar C."/>
            <person name="Mata R."/>
            <person name="Mathew T."/>
            <person name="Ngo R."/>
            <person name="Nguyen L."/>
            <person name="Nguyen N."/>
            <person name="Okwuonu G."/>
            <person name="Ongeri F."/>
            <person name="Pham C."/>
            <person name="Simmons D."/>
            <person name="Wilczek-Boney K."/>
            <person name="Hale W."/>
            <person name="Jakkamsetti A."/>
            <person name="Pham P."/>
            <person name="Ruth R."/>
            <person name="San Lucas F."/>
            <person name="Warren J."/>
            <person name="Zhang J."/>
            <person name="Zhao Z."/>
            <person name="Zhou C."/>
            <person name="Zhu D."/>
            <person name="Lee S."/>
            <person name="Bess C."/>
            <person name="Blankenburg K."/>
            <person name="Forbes L."/>
            <person name="Fu Q."/>
            <person name="Gubbala S."/>
            <person name="Hirani K."/>
            <person name="Jayaseelan J.C."/>
            <person name="Lara F."/>
            <person name="Munidasa M."/>
            <person name="Palculict T."/>
            <person name="Patil S."/>
            <person name="Pu L.-L."/>
            <person name="Saada N."/>
            <person name="Tang L."/>
            <person name="Weissenberger G."/>
            <person name="Zhu Y."/>
            <person name="Hemphill L."/>
            <person name="Shang Y."/>
            <person name="Youmans B."/>
            <person name="Ayvaz T."/>
            <person name="Ross M."/>
            <person name="Santibanez J."/>
            <person name="Aqrawi P."/>
            <person name="Gross S."/>
            <person name="Joshi V."/>
            <person name="Fowler G."/>
            <person name="Nazareth L."/>
            <person name="Reid J."/>
            <person name="Worley K."/>
            <person name="Petrosino J."/>
            <person name="Highlander S."/>
            <person name="Gibbs R."/>
        </authorList>
    </citation>
    <scope>NUCLEOTIDE SEQUENCE [LARGE SCALE GENOMIC DNA]</scope>
    <source>
        <strain evidence="1 2">ATCC 29427</strain>
    </source>
</reference>
<feature type="non-terminal residue" evidence="1">
    <location>
        <position position="57"/>
    </location>
</feature>
<evidence type="ECO:0000313" key="1">
    <source>
        <dbReference type="EMBL" id="EGY76397.1"/>
    </source>
</evidence>
<dbReference type="HOGENOM" id="CLU_3018979_0_0_9"/>
<name>G4D6S6_9FIRM</name>
<dbReference type="AlphaFoldDB" id="G4D6S6"/>
<protein>
    <submittedName>
        <fullName evidence="1">Uncharacterized protein</fullName>
    </submittedName>
</protein>
<comment type="caution">
    <text evidence="1">The sequence shown here is derived from an EMBL/GenBank/DDBJ whole genome shotgun (WGS) entry which is preliminary data.</text>
</comment>
<gene>
    <name evidence="1" type="ORF">HMPREF9129_2106</name>
</gene>
<evidence type="ECO:0000313" key="2">
    <source>
        <dbReference type="Proteomes" id="UP000003422"/>
    </source>
</evidence>
<organism evidence="1 2">
    <name type="scientific">Peptoniphilus indolicus ATCC 29427</name>
    <dbReference type="NCBI Taxonomy" id="997350"/>
    <lineage>
        <taxon>Bacteria</taxon>
        <taxon>Bacillati</taxon>
        <taxon>Bacillota</taxon>
        <taxon>Tissierellia</taxon>
        <taxon>Tissierellales</taxon>
        <taxon>Peptoniphilaceae</taxon>
        <taxon>Peptoniphilus</taxon>
    </lineage>
</organism>
<sequence length="57" mass="6718">MKSEERLKFANVKSDRENEVLFKFLKRDLLAGKRADVITLSDVKNIRQLENIENLKL</sequence>